<dbReference type="Proteomes" id="UP000027920">
    <property type="component" value="Unassembled WGS sequence"/>
</dbReference>
<dbReference type="PANTHER" id="PTHR47784:SF9">
    <property type="entry name" value="ZN(II)2CYS6 TRANSCRIPTION FACTOR (EUROFUNG)"/>
    <property type="match status" value="1"/>
</dbReference>
<comment type="caution">
    <text evidence="1">The sequence shown here is derived from an EMBL/GenBank/DDBJ whole genome shotgun (WGS) entry which is preliminary data.</text>
</comment>
<dbReference type="RefSeq" id="XP_013263557.1">
    <property type="nucleotide sequence ID" value="XM_013408103.1"/>
</dbReference>
<accession>A0A072PMI1</accession>
<dbReference type="VEuPathDB" id="FungiDB:A1O9_02531"/>
<sequence length="251" mass="28459">MHVTLAVAAAHRRFSAGQPSPPSTEELGHWNRAISIFRDLINDDWNQQADAALTTSMFLSMLSFTDDGVSHPRRAIVHGLDSSSFSWFQVQTGLVELITLASTRGSSNVIMPYFKDVDPDLALLHDDRSGTDGIPDELVDLFEVKEDSTCGTHPYLRPLRRVCNMSNIPRTTENGLKFMQFMQGVDRGFVERLQQLDPRTILLFGCWLGFLCHVDRWWCKGRAQNEFRGIAAYLQEYRPCLMPYLTSVTVD</sequence>
<dbReference type="PANTHER" id="PTHR47784">
    <property type="entry name" value="STEROL UPTAKE CONTROL PROTEIN 2"/>
    <property type="match status" value="1"/>
</dbReference>
<keyword evidence="2" id="KW-1185">Reference proteome</keyword>
<dbReference type="GO" id="GO:0001228">
    <property type="term" value="F:DNA-binding transcription activator activity, RNA polymerase II-specific"/>
    <property type="evidence" value="ECO:0007669"/>
    <property type="project" value="TreeGrafter"/>
</dbReference>
<proteinExistence type="predicted"/>
<protein>
    <submittedName>
        <fullName evidence="1">Uncharacterized protein</fullName>
    </submittedName>
</protein>
<reference evidence="1 2" key="1">
    <citation type="submission" date="2013-03" db="EMBL/GenBank/DDBJ databases">
        <title>The Genome Sequence of Exophiala aquamarina CBS 119918.</title>
        <authorList>
            <consortium name="The Broad Institute Genomics Platform"/>
            <person name="Cuomo C."/>
            <person name="de Hoog S."/>
            <person name="Gorbushina A."/>
            <person name="Walker B."/>
            <person name="Young S.K."/>
            <person name="Zeng Q."/>
            <person name="Gargeya S."/>
            <person name="Fitzgerald M."/>
            <person name="Haas B."/>
            <person name="Abouelleil A."/>
            <person name="Allen A.W."/>
            <person name="Alvarado L."/>
            <person name="Arachchi H.M."/>
            <person name="Berlin A.M."/>
            <person name="Chapman S.B."/>
            <person name="Gainer-Dewar J."/>
            <person name="Goldberg J."/>
            <person name="Griggs A."/>
            <person name="Gujja S."/>
            <person name="Hansen M."/>
            <person name="Howarth C."/>
            <person name="Imamovic A."/>
            <person name="Ireland A."/>
            <person name="Larimer J."/>
            <person name="McCowan C."/>
            <person name="Murphy C."/>
            <person name="Pearson M."/>
            <person name="Poon T.W."/>
            <person name="Priest M."/>
            <person name="Roberts A."/>
            <person name="Saif S."/>
            <person name="Shea T."/>
            <person name="Sisk P."/>
            <person name="Sykes S."/>
            <person name="Wortman J."/>
            <person name="Nusbaum C."/>
            <person name="Birren B."/>
        </authorList>
    </citation>
    <scope>NUCLEOTIDE SEQUENCE [LARGE SCALE GENOMIC DNA]</scope>
    <source>
        <strain evidence="1 2">CBS 119918</strain>
    </source>
</reference>
<evidence type="ECO:0000313" key="2">
    <source>
        <dbReference type="Proteomes" id="UP000027920"/>
    </source>
</evidence>
<name>A0A072PMI1_9EURO</name>
<organism evidence="1 2">
    <name type="scientific">Exophiala aquamarina CBS 119918</name>
    <dbReference type="NCBI Taxonomy" id="1182545"/>
    <lineage>
        <taxon>Eukaryota</taxon>
        <taxon>Fungi</taxon>
        <taxon>Dikarya</taxon>
        <taxon>Ascomycota</taxon>
        <taxon>Pezizomycotina</taxon>
        <taxon>Eurotiomycetes</taxon>
        <taxon>Chaetothyriomycetidae</taxon>
        <taxon>Chaetothyriales</taxon>
        <taxon>Herpotrichiellaceae</taxon>
        <taxon>Exophiala</taxon>
    </lineage>
</organism>
<dbReference type="EMBL" id="AMGV01000002">
    <property type="protein sequence ID" value="KEF60967.1"/>
    <property type="molecule type" value="Genomic_DNA"/>
</dbReference>
<dbReference type="InterPro" id="IPR053157">
    <property type="entry name" value="Sterol_Uptake_Regulator"/>
</dbReference>
<evidence type="ECO:0000313" key="1">
    <source>
        <dbReference type="EMBL" id="KEF60967.1"/>
    </source>
</evidence>
<dbReference type="HOGENOM" id="CLU_024934_9_0_1"/>
<gene>
    <name evidence="1" type="ORF">A1O9_02531</name>
</gene>
<dbReference type="STRING" id="1182545.A0A072PMI1"/>
<dbReference type="AlphaFoldDB" id="A0A072PMI1"/>
<dbReference type="GeneID" id="25277473"/>